<feature type="signal peptide" evidence="1">
    <location>
        <begin position="1"/>
        <end position="21"/>
    </location>
</feature>
<proteinExistence type="predicted"/>
<keyword evidence="3" id="KW-0326">Glycosidase</keyword>
<organism evidence="3 4">
    <name type="scientific">Sphingobacterium faecale</name>
    <dbReference type="NCBI Taxonomy" id="2803775"/>
    <lineage>
        <taxon>Bacteria</taxon>
        <taxon>Pseudomonadati</taxon>
        <taxon>Bacteroidota</taxon>
        <taxon>Sphingobacteriia</taxon>
        <taxon>Sphingobacteriales</taxon>
        <taxon>Sphingobacteriaceae</taxon>
        <taxon>Sphingobacterium</taxon>
    </lineage>
</organism>
<dbReference type="EMBL" id="JAERTY010000010">
    <property type="protein sequence ID" value="MBL1410636.1"/>
    <property type="molecule type" value="Genomic_DNA"/>
</dbReference>
<protein>
    <submittedName>
        <fullName evidence="3">Phosphodiester glycosidase family protein</fullName>
    </submittedName>
</protein>
<reference evidence="3 4" key="1">
    <citation type="submission" date="2021-01" db="EMBL/GenBank/DDBJ databases">
        <title>C459-1 draft genome sequence.</title>
        <authorList>
            <person name="Zhang X.-F."/>
        </authorList>
    </citation>
    <scope>NUCLEOTIDE SEQUENCE [LARGE SCALE GENOMIC DNA]</scope>
    <source>
        <strain evidence="4">C459-1</strain>
    </source>
</reference>
<keyword evidence="4" id="KW-1185">Reference proteome</keyword>
<evidence type="ECO:0000259" key="2">
    <source>
        <dbReference type="Pfam" id="PF09992"/>
    </source>
</evidence>
<dbReference type="GO" id="GO:0016798">
    <property type="term" value="F:hydrolase activity, acting on glycosyl bonds"/>
    <property type="evidence" value="ECO:0007669"/>
    <property type="project" value="UniProtKB-KW"/>
</dbReference>
<evidence type="ECO:0000313" key="3">
    <source>
        <dbReference type="EMBL" id="MBL1410636.1"/>
    </source>
</evidence>
<dbReference type="InterPro" id="IPR018711">
    <property type="entry name" value="NAGPA"/>
</dbReference>
<feature type="domain" description="Phosphodiester glycosidase" evidence="2">
    <location>
        <begin position="98"/>
        <end position="278"/>
    </location>
</feature>
<dbReference type="PANTHER" id="PTHR40446:SF2">
    <property type="entry name" value="N-ACETYLGLUCOSAMINE-1-PHOSPHODIESTER ALPHA-N-ACETYLGLUCOSAMINIDASE"/>
    <property type="match status" value="1"/>
</dbReference>
<dbReference type="Pfam" id="PF09992">
    <property type="entry name" value="NAGPA"/>
    <property type="match status" value="1"/>
</dbReference>
<accession>A0ABS1R9Z2</accession>
<gene>
    <name evidence="3" type="ORF">JKG61_17895</name>
</gene>
<name>A0ABS1R9Z2_9SPHI</name>
<keyword evidence="3" id="KW-0378">Hydrolase</keyword>
<dbReference type="PANTHER" id="PTHR40446">
    <property type="entry name" value="N-ACETYLGLUCOSAMINE-1-PHOSPHODIESTER ALPHA-N-ACETYLGLUCOSAMINIDASE"/>
    <property type="match status" value="1"/>
</dbReference>
<dbReference type="RefSeq" id="WP_202104329.1">
    <property type="nucleotide sequence ID" value="NZ_JAERTY010000010.1"/>
</dbReference>
<evidence type="ECO:0000313" key="4">
    <source>
        <dbReference type="Proteomes" id="UP000625283"/>
    </source>
</evidence>
<evidence type="ECO:0000256" key="1">
    <source>
        <dbReference type="SAM" id="SignalP"/>
    </source>
</evidence>
<feature type="chain" id="PRO_5045761819" evidence="1">
    <location>
        <begin position="22"/>
        <end position="281"/>
    </location>
</feature>
<comment type="caution">
    <text evidence="3">The sequence shown here is derived from an EMBL/GenBank/DDBJ whole genome shotgun (WGS) entry which is preliminary data.</text>
</comment>
<sequence length="281" mass="31279">MKSKHTAFLFLLTLLSTVLHNISYGQDIDSVNFCNTKWRTSAVDKGIYWKQANIIDLFNSRQEVNIIEIDLKKHNKSLRLAALANSLKKTSTLAQQHHAIVAINGGFFNMKNGGAVDFIKVEDTIVNTTASPSLRANAYFAFNSRKTIITTDSSQTSPYPNVLLSGPLLVKDSRQQQLAKNAFNDNRHPRTAIALKGNKLILCTVDGRNANSQGLNLEELSKILRWYGCHDAMNLDGGGSTTMYIKGQPDEGIVNYPSDNKQFDHLGERSVANIIYIFSKK</sequence>
<dbReference type="Proteomes" id="UP000625283">
    <property type="component" value="Unassembled WGS sequence"/>
</dbReference>
<keyword evidence="1" id="KW-0732">Signal</keyword>